<organism evidence="3 4">
    <name type="scientific">Bacteroides thetaiotaomicron dnLKV9</name>
    <dbReference type="NCBI Taxonomy" id="1235785"/>
    <lineage>
        <taxon>Bacteria</taxon>
        <taxon>Pseudomonadati</taxon>
        <taxon>Bacteroidota</taxon>
        <taxon>Bacteroidia</taxon>
        <taxon>Bacteroidales</taxon>
        <taxon>Bacteroidaceae</taxon>
        <taxon>Bacteroides</taxon>
    </lineage>
</organism>
<dbReference type="AlphaFoldDB" id="R9HDD1"/>
<evidence type="ECO:0000313" key="4">
    <source>
        <dbReference type="Proteomes" id="UP000014207"/>
    </source>
</evidence>
<proteinExistence type="predicted"/>
<dbReference type="InterPro" id="IPR058667">
    <property type="entry name" value="DUF6242_C"/>
</dbReference>
<dbReference type="EMBL" id="ASSM01000006">
    <property type="protein sequence ID" value="EOS01801.1"/>
    <property type="molecule type" value="Genomic_DNA"/>
</dbReference>
<dbReference type="CDD" id="cd15482">
    <property type="entry name" value="Sialidase_non-viral"/>
    <property type="match status" value="1"/>
</dbReference>
<gene>
    <name evidence="3" type="ORF">C799_00908</name>
</gene>
<sequence>MKIKTFCMAVLCICLFIACEKGDDEIFDPIKPPIEQPEKPADPEQPEEPEKPVTPPSINDIINVKIGDLNMIVGNNNWQLVVNTGGKYIVADNKGYVTTSTNGTSWSTPKQIAANVTNTKCIAYGGGKYVAFVTVNGSSNYVTTSSDGVTWSAPTQLSVAKNFVVTAICYLNGTFFAGTGIAKIIKSTDGVTWEEVLNNSSRRINAVACDPEHNTIVFIGNSTCIYSTDGGQNWTVTYPNEFSNVSTGYSLAYGDGVWCAVFGERESAYTTDLKTWTSVSIPSDVFSATMRGITYGNGKFVAISSYYSSSGYIGYSTDGGKTWQSTKDMVPDLMTAPRGICTMF</sequence>
<dbReference type="RefSeq" id="WP_016267427.1">
    <property type="nucleotide sequence ID" value="NZ_KE159459.1"/>
</dbReference>
<evidence type="ECO:0000259" key="2">
    <source>
        <dbReference type="Pfam" id="PF25852"/>
    </source>
</evidence>
<dbReference type="Gene3D" id="2.130.10.10">
    <property type="entry name" value="YVTN repeat-like/Quinoprotein amine dehydrogenase"/>
    <property type="match status" value="1"/>
</dbReference>
<evidence type="ECO:0000313" key="3">
    <source>
        <dbReference type="EMBL" id="EOS01801.1"/>
    </source>
</evidence>
<dbReference type="HOGENOM" id="CLU_805763_0_0_10"/>
<evidence type="ECO:0000256" key="1">
    <source>
        <dbReference type="SAM" id="MobiDB-lite"/>
    </source>
</evidence>
<comment type="caution">
    <text evidence="3">The sequence shown here is derived from an EMBL/GenBank/DDBJ whole genome shotgun (WGS) entry which is preliminary data.</text>
</comment>
<dbReference type="Proteomes" id="UP000014207">
    <property type="component" value="Unassembled WGS sequence"/>
</dbReference>
<dbReference type="PATRIC" id="fig|1235785.3.peg.909"/>
<dbReference type="SUPFAM" id="SSF110296">
    <property type="entry name" value="Oligoxyloglucan reducing end-specific cellobiohydrolase"/>
    <property type="match status" value="1"/>
</dbReference>
<feature type="domain" description="DUF6242" evidence="2">
    <location>
        <begin position="113"/>
        <end position="336"/>
    </location>
</feature>
<dbReference type="InterPro" id="IPR015943">
    <property type="entry name" value="WD40/YVTN_repeat-like_dom_sf"/>
</dbReference>
<protein>
    <recommendedName>
        <fullName evidence="2">DUF6242 domain-containing protein</fullName>
    </recommendedName>
</protein>
<accession>R9HDD1</accession>
<dbReference type="PROSITE" id="PS51257">
    <property type="entry name" value="PROKAR_LIPOPROTEIN"/>
    <property type="match status" value="1"/>
</dbReference>
<dbReference type="Pfam" id="PF25852">
    <property type="entry name" value="DUF6242_C"/>
    <property type="match status" value="1"/>
</dbReference>
<name>R9HDD1_BACT4</name>
<feature type="region of interest" description="Disordered" evidence="1">
    <location>
        <begin position="28"/>
        <end position="57"/>
    </location>
</feature>
<reference evidence="3 4" key="1">
    <citation type="submission" date="2013-04" db="EMBL/GenBank/DDBJ databases">
        <title>The Genome Sequence of Bacteroides thetaiotaomicron dnLKV9.</title>
        <authorList>
            <consortium name="The Broad Institute Genomics Platform"/>
            <consortium name="The Broad Institute Genome Sequencing Center for Infectious Disease"/>
            <person name="Earl A."/>
            <person name="Xavier R."/>
            <person name="Kuhn K."/>
            <person name="Stappenbeck T."/>
            <person name="Walker B."/>
            <person name="Young S."/>
            <person name="Zeng Q."/>
            <person name="Gargeya S."/>
            <person name="Fitzgerald M."/>
            <person name="Haas B."/>
            <person name="Abouelleil A."/>
            <person name="Allen A.W."/>
            <person name="Alvarado L."/>
            <person name="Arachchi H.M."/>
            <person name="Berlin A.M."/>
            <person name="Chapman S.B."/>
            <person name="Gainer-Dewar J."/>
            <person name="Goldberg J."/>
            <person name="Griggs A."/>
            <person name="Gujja S."/>
            <person name="Hansen M."/>
            <person name="Howarth C."/>
            <person name="Imamovic A."/>
            <person name="Ireland A."/>
            <person name="Larimer J."/>
            <person name="McCowan C."/>
            <person name="Murphy C."/>
            <person name="Pearson M."/>
            <person name="Poon T.W."/>
            <person name="Priest M."/>
            <person name="Roberts A."/>
            <person name="Saif S."/>
            <person name="Shea T."/>
            <person name="Sisk P."/>
            <person name="Sykes S."/>
            <person name="Wortman J."/>
            <person name="Nusbaum C."/>
            <person name="Birren B."/>
        </authorList>
    </citation>
    <scope>NUCLEOTIDE SEQUENCE [LARGE SCALE GENOMIC DNA]</scope>
    <source>
        <strain evidence="4">dnLKV9</strain>
    </source>
</reference>